<dbReference type="EMBL" id="SEOQ01001793">
    <property type="protein sequence ID" value="TFY50531.1"/>
    <property type="molecule type" value="Genomic_DNA"/>
</dbReference>
<sequence>MHLHRLQVAQRAHERMPVVLARVCHVLAQRTDRVCQVGAHAEHRVHQGADSTLVRAAVHLCFVNLDEVLVCKCRGADRMDVGLAESLENVGDVALLRELERTCLAISADFHAEDHVELSQVLIHL</sequence>
<gene>
    <name evidence="1" type="ORF">EVG20_g11463</name>
</gene>
<evidence type="ECO:0000313" key="1">
    <source>
        <dbReference type="EMBL" id="TFY50531.1"/>
    </source>
</evidence>
<dbReference type="AlphaFoldDB" id="A0A4Y9XMW8"/>
<accession>A0A4Y9XMW8</accession>
<protein>
    <submittedName>
        <fullName evidence="1">Uncharacterized protein</fullName>
    </submittedName>
</protein>
<keyword evidence="2" id="KW-1185">Reference proteome</keyword>
<name>A0A4Y9XMW8_9AGAM</name>
<organism evidence="1 2">
    <name type="scientific">Dentipellis fragilis</name>
    <dbReference type="NCBI Taxonomy" id="205917"/>
    <lineage>
        <taxon>Eukaryota</taxon>
        <taxon>Fungi</taxon>
        <taxon>Dikarya</taxon>
        <taxon>Basidiomycota</taxon>
        <taxon>Agaricomycotina</taxon>
        <taxon>Agaricomycetes</taxon>
        <taxon>Russulales</taxon>
        <taxon>Hericiaceae</taxon>
        <taxon>Dentipellis</taxon>
    </lineage>
</organism>
<proteinExistence type="predicted"/>
<comment type="caution">
    <text evidence="1">The sequence shown here is derived from an EMBL/GenBank/DDBJ whole genome shotgun (WGS) entry which is preliminary data.</text>
</comment>
<reference evidence="1 2" key="1">
    <citation type="submission" date="2019-02" db="EMBL/GenBank/DDBJ databases">
        <title>Genome sequencing of the rare red list fungi Dentipellis fragilis.</title>
        <authorList>
            <person name="Buettner E."/>
            <person name="Kellner H."/>
        </authorList>
    </citation>
    <scope>NUCLEOTIDE SEQUENCE [LARGE SCALE GENOMIC DNA]</scope>
    <source>
        <strain evidence="1 2">DSM 105465</strain>
    </source>
</reference>
<evidence type="ECO:0000313" key="2">
    <source>
        <dbReference type="Proteomes" id="UP000298327"/>
    </source>
</evidence>
<dbReference type="Proteomes" id="UP000298327">
    <property type="component" value="Unassembled WGS sequence"/>
</dbReference>